<feature type="non-terminal residue" evidence="11">
    <location>
        <position position="1"/>
    </location>
</feature>
<dbReference type="AlphaFoldDB" id="A0A7R9Q251"/>
<feature type="domain" description="C2H2-type" evidence="10">
    <location>
        <begin position="242"/>
        <end position="268"/>
    </location>
</feature>
<feature type="compositionally biased region" description="Low complexity" evidence="9">
    <location>
        <begin position="608"/>
        <end position="617"/>
    </location>
</feature>
<proteinExistence type="predicted"/>
<dbReference type="InterPro" id="IPR013087">
    <property type="entry name" value="Znf_C2H2_type"/>
</dbReference>
<comment type="subcellular location">
    <subcellularLocation>
        <location evidence="1">Nucleus</location>
    </subcellularLocation>
</comment>
<name>A0A7R9Q251_9ACAR</name>
<evidence type="ECO:0000313" key="11">
    <source>
        <dbReference type="EMBL" id="CAD7629531.1"/>
    </source>
</evidence>
<evidence type="ECO:0000256" key="2">
    <source>
        <dbReference type="ARBA" id="ARBA00022723"/>
    </source>
</evidence>
<keyword evidence="3" id="KW-0677">Repeat</keyword>
<dbReference type="GO" id="GO:0008270">
    <property type="term" value="F:zinc ion binding"/>
    <property type="evidence" value="ECO:0007669"/>
    <property type="project" value="UniProtKB-KW"/>
</dbReference>
<reference evidence="11" key="1">
    <citation type="submission" date="2020-11" db="EMBL/GenBank/DDBJ databases">
        <authorList>
            <person name="Tran Van P."/>
        </authorList>
    </citation>
    <scope>NUCLEOTIDE SEQUENCE</scope>
</reference>
<keyword evidence="5" id="KW-0862">Zinc</keyword>
<dbReference type="SMART" id="SM00355">
    <property type="entry name" value="ZnF_C2H2"/>
    <property type="match status" value="7"/>
</dbReference>
<dbReference type="PROSITE" id="PS00028">
    <property type="entry name" value="ZINC_FINGER_C2H2_1"/>
    <property type="match status" value="7"/>
</dbReference>
<keyword evidence="4 7" id="KW-0863">Zinc-finger</keyword>
<dbReference type="EMBL" id="OC861547">
    <property type="protein sequence ID" value="CAD7629531.1"/>
    <property type="molecule type" value="Genomic_DNA"/>
</dbReference>
<feature type="coiled-coil region" evidence="8">
    <location>
        <begin position="540"/>
        <end position="567"/>
    </location>
</feature>
<evidence type="ECO:0000256" key="5">
    <source>
        <dbReference type="ARBA" id="ARBA00022833"/>
    </source>
</evidence>
<evidence type="ECO:0000256" key="4">
    <source>
        <dbReference type="ARBA" id="ARBA00022771"/>
    </source>
</evidence>
<evidence type="ECO:0000256" key="8">
    <source>
        <dbReference type="SAM" id="Coils"/>
    </source>
</evidence>
<keyword evidence="12" id="KW-1185">Reference proteome</keyword>
<evidence type="ECO:0000256" key="6">
    <source>
        <dbReference type="ARBA" id="ARBA00023242"/>
    </source>
</evidence>
<dbReference type="GO" id="GO:0005634">
    <property type="term" value="C:nucleus"/>
    <property type="evidence" value="ECO:0007669"/>
    <property type="project" value="UniProtKB-SubCell"/>
</dbReference>
<dbReference type="EMBL" id="CAJPIZ010006972">
    <property type="protein sequence ID" value="CAG2109961.1"/>
    <property type="molecule type" value="Genomic_DNA"/>
</dbReference>
<organism evidence="11">
    <name type="scientific">Medioppia subpectinata</name>
    <dbReference type="NCBI Taxonomy" id="1979941"/>
    <lineage>
        <taxon>Eukaryota</taxon>
        <taxon>Metazoa</taxon>
        <taxon>Ecdysozoa</taxon>
        <taxon>Arthropoda</taxon>
        <taxon>Chelicerata</taxon>
        <taxon>Arachnida</taxon>
        <taxon>Acari</taxon>
        <taxon>Acariformes</taxon>
        <taxon>Sarcoptiformes</taxon>
        <taxon>Oribatida</taxon>
        <taxon>Brachypylina</taxon>
        <taxon>Oppioidea</taxon>
        <taxon>Oppiidae</taxon>
        <taxon>Medioppia</taxon>
    </lineage>
</organism>
<feature type="domain" description="C2H2-type" evidence="10">
    <location>
        <begin position="318"/>
        <end position="344"/>
    </location>
</feature>
<evidence type="ECO:0000256" key="3">
    <source>
        <dbReference type="ARBA" id="ARBA00022737"/>
    </source>
</evidence>
<keyword evidence="8" id="KW-0175">Coiled coil</keyword>
<evidence type="ECO:0000256" key="1">
    <source>
        <dbReference type="ARBA" id="ARBA00004123"/>
    </source>
</evidence>
<dbReference type="InterPro" id="IPR050888">
    <property type="entry name" value="ZnF_C2H2-type_TF"/>
</dbReference>
<gene>
    <name evidence="11" type="ORF">OSB1V03_LOCUS9947</name>
</gene>
<evidence type="ECO:0000313" key="12">
    <source>
        <dbReference type="Proteomes" id="UP000759131"/>
    </source>
</evidence>
<evidence type="ECO:0000259" key="10">
    <source>
        <dbReference type="PROSITE" id="PS50157"/>
    </source>
</evidence>
<evidence type="ECO:0000256" key="7">
    <source>
        <dbReference type="PROSITE-ProRule" id="PRU00042"/>
    </source>
</evidence>
<dbReference type="Pfam" id="PF00096">
    <property type="entry name" value="zf-C2H2"/>
    <property type="match status" value="1"/>
</dbReference>
<dbReference type="Gene3D" id="3.30.160.60">
    <property type="entry name" value="Classic Zinc Finger"/>
    <property type="match status" value="3"/>
</dbReference>
<accession>A0A7R9Q251</accession>
<evidence type="ECO:0000256" key="9">
    <source>
        <dbReference type="SAM" id="MobiDB-lite"/>
    </source>
</evidence>
<protein>
    <recommendedName>
        <fullName evidence="10">C2H2-type domain-containing protein</fullName>
    </recommendedName>
</protein>
<sequence length="692" mass="77526">VPAPKRPARNRSPVDIKPSLIDSIPLVPEIVNKAPEAAVITLTSAGNELIRDIAPGIRVVKKRTAPADPRLAAKTARITAPDLIPWHPCPYVDCRQTFNTRLLLSTHVLSDHSEHWRADQRFSCDKCHLKYSTGLALHSHQTMAHPMPTTTEKPSPDLIPCPYIVCRERFLLQPSLIDSIPLVPEIVNKGPEAVITLTSAGNELIRDIAPGIRVVKKRKAPVDPRLAAKTTRITAPDLIPWHPCPYVGCRQTFNTQSLLATHTQSVHSWVQWSADQPFPCDKCHHKYSTELALHSHQAVAHPMPTHTTTTEKASPDLIPCPNIYCRQTFTSQSLLFTHLQYVHSWVQWSADQRYPCDKCYFKYSTEIELHSHQSVAHPMPTPVATSMPIPDPQTNDNNSFKCHLCHNSYNNLFLFMQHMNKEHPVFMEPAAKLGVKPLNPVKTLKGQSNPVRSITCRVCDFAKDMQNIFHLKSGFSDPGLGLSQESDLKCRELCEEMSALKASNESEVKALREQLKTSIDSMQTITEVISTLKISNESEVKALKAQLKSAIDSMHTMETQIKNLRQKLCGLRDGLRALKASKLIIESDVKQLAQQMNAQNIRCPARDSSSSTSSIGSHNQLTTNSDKISDDINIQETLKEIVNQMKTQYQMIYTLLTALVNENDLTLTALEDIRQLIEDSDDSESMTSVDQK</sequence>
<dbReference type="Proteomes" id="UP000759131">
    <property type="component" value="Unassembled WGS sequence"/>
</dbReference>
<keyword evidence="2" id="KW-0479">Metal-binding</keyword>
<feature type="region of interest" description="Disordered" evidence="9">
    <location>
        <begin position="601"/>
        <end position="622"/>
    </location>
</feature>
<dbReference type="PROSITE" id="PS50157">
    <property type="entry name" value="ZINC_FINGER_C2H2_2"/>
    <property type="match status" value="3"/>
</dbReference>
<keyword evidence="6" id="KW-0539">Nucleus</keyword>
<feature type="domain" description="C2H2-type" evidence="10">
    <location>
        <begin position="354"/>
        <end position="382"/>
    </location>
</feature>
<dbReference type="PANTHER" id="PTHR24406">
    <property type="entry name" value="TRANSCRIPTIONAL REPRESSOR CTCFL-RELATED"/>
    <property type="match status" value="1"/>
</dbReference>